<proteinExistence type="predicted"/>
<dbReference type="AlphaFoldDB" id="A0A0D2JCU2"/>
<feature type="compositionally biased region" description="Low complexity" evidence="1">
    <location>
        <begin position="703"/>
        <end position="730"/>
    </location>
</feature>
<feature type="region of interest" description="Disordered" evidence="1">
    <location>
        <begin position="680"/>
        <end position="730"/>
    </location>
</feature>
<sequence length="962" mass="97114">MSGLGQELAPLLLPLLLDPGPTWRSGPEQAHCEAAAVGASHQHKHQLPADLRLLTALLAPAPHVGSRLGRDGSRGGDGLAGEHGGLMRAAAAKLAATHCPVTWELYNAVLQGAAGPLDACSGCVLEAAPGGQLWACGVAAAVLERAGGNQAAATPSLKQAEGGNDALLVDLGQPLVALLPLRLAQLSRQRSSSRDAGDQSGAHCDGGDGGSARADALLLVGARGALLLLHAAPRLPAALAPLLRVLHSASGGRLCVNGLATHQRQLPLRPRGAALGSCVDGGAWLALLGRRGDLYACDLSTLRCDGAGTHAEQGPLPAMLDLMPVPLPAPVRALCAAGGQRGAVTAVTEGGAALDVRLSDAAGAAPAAGGLRPRAARASARDVAAALRRLAALRARLQEQGVAADAALAGATQELGLLRGGADAGAQPDGLSEAAPQLNPPSATAQEGAPRGGWGGFGGLRARLELERVWSAPAAACGGNGGAAALHLAVSAQLVNASARDALGPGWQLLLTWTPESSRQPSWQAGARLAPLLPGGSCRISLLLPLAANGAGVGSQGGWLQLHLVKPAPPGSSGGAAGSACMEGKSGHAAPSEGPCLAAVALLARLRVGALWLRSLIEESQHGSFLPAACGGWGGQWGRLALNSSFAGGSSAAGAAVNADNSLPFRCLMQLRLRAGKVAASKRRRLAPGGGASGMEGADRQWQQHQQQHQQQHHQQQQQPGAGTGPDGDAAARVAAWLGPVLRGPVASSQHSFAPLPALDFGTDRSGRGRFCFGGGRDAVEVAWELPVAPPGAPAAPRHEQPADAAVLVRIAAATPRGVAEAHGQVVEALHAQLLPHGAAAAAGDLDVSSSRSGSSRSAGSGGCVRYEGWALESDRPRLQQSLRRLQQLQGRVTQLRALLGEALRLRDACDGGSSGCGKGCDVEAGDMGRLLATAAQLRDGVEQAYGQMLLASTDAFRVVTA</sequence>
<organism evidence="2 3">
    <name type="scientific">Monoraphidium neglectum</name>
    <dbReference type="NCBI Taxonomy" id="145388"/>
    <lineage>
        <taxon>Eukaryota</taxon>
        <taxon>Viridiplantae</taxon>
        <taxon>Chlorophyta</taxon>
        <taxon>core chlorophytes</taxon>
        <taxon>Chlorophyceae</taxon>
        <taxon>CS clade</taxon>
        <taxon>Sphaeropleales</taxon>
        <taxon>Selenastraceae</taxon>
        <taxon>Monoraphidium</taxon>
    </lineage>
</organism>
<protein>
    <submittedName>
        <fullName evidence="2">Uncharacterized protein</fullName>
    </submittedName>
</protein>
<gene>
    <name evidence="2" type="ORF">MNEG_10480</name>
</gene>
<dbReference type="EMBL" id="KK102551">
    <property type="protein sequence ID" value="KIY97482.1"/>
    <property type="molecule type" value="Genomic_DNA"/>
</dbReference>
<evidence type="ECO:0000256" key="1">
    <source>
        <dbReference type="SAM" id="MobiDB-lite"/>
    </source>
</evidence>
<accession>A0A0D2JCU2</accession>
<reference evidence="2 3" key="1">
    <citation type="journal article" date="2013" name="BMC Genomics">
        <title>Reconstruction of the lipid metabolism for the microalga Monoraphidium neglectum from its genome sequence reveals characteristics suitable for biofuel production.</title>
        <authorList>
            <person name="Bogen C."/>
            <person name="Al-Dilaimi A."/>
            <person name="Albersmeier A."/>
            <person name="Wichmann J."/>
            <person name="Grundmann M."/>
            <person name="Rupp O."/>
            <person name="Lauersen K.J."/>
            <person name="Blifernez-Klassen O."/>
            <person name="Kalinowski J."/>
            <person name="Goesmann A."/>
            <person name="Mussgnug J.H."/>
            <person name="Kruse O."/>
        </authorList>
    </citation>
    <scope>NUCLEOTIDE SEQUENCE [LARGE SCALE GENOMIC DNA]</scope>
    <source>
        <strain evidence="2 3">SAG 48.87</strain>
    </source>
</reference>
<name>A0A0D2JCU2_9CHLO</name>
<feature type="region of interest" description="Disordered" evidence="1">
    <location>
        <begin position="420"/>
        <end position="452"/>
    </location>
</feature>
<dbReference type="Proteomes" id="UP000054498">
    <property type="component" value="Unassembled WGS sequence"/>
</dbReference>
<evidence type="ECO:0000313" key="2">
    <source>
        <dbReference type="EMBL" id="KIY97482.1"/>
    </source>
</evidence>
<dbReference type="RefSeq" id="XP_013896502.1">
    <property type="nucleotide sequence ID" value="XM_014041048.1"/>
</dbReference>
<dbReference type="GeneID" id="25727647"/>
<keyword evidence="3" id="KW-1185">Reference proteome</keyword>
<dbReference type="KEGG" id="mng:MNEG_10480"/>
<evidence type="ECO:0000313" key="3">
    <source>
        <dbReference type="Proteomes" id="UP000054498"/>
    </source>
</evidence>